<dbReference type="PROSITE" id="PS50928">
    <property type="entry name" value="ABC_TM1"/>
    <property type="match status" value="1"/>
</dbReference>
<feature type="transmembrane region" description="Helical" evidence="7">
    <location>
        <begin position="61"/>
        <end position="83"/>
    </location>
</feature>
<dbReference type="Gene3D" id="1.10.3720.10">
    <property type="entry name" value="MetI-like"/>
    <property type="match status" value="1"/>
</dbReference>
<dbReference type="SUPFAM" id="SSF161098">
    <property type="entry name" value="MetI-like"/>
    <property type="match status" value="1"/>
</dbReference>
<evidence type="ECO:0000256" key="4">
    <source>
        <dbReference type="ARBA" id="ARBA00022692"/>
    </source>
</evidence>
<feature type="domain" description="ABC transmembrane type-1" evidence="8">
    <location>
        <begin position="57"/>
        <end position="241"/>
    </location>
</feature>
<sequence>MRRARSALLSALALPVILVAIWFAATRGETSVFVPEPISLVKTFVDVWTGPAFMEQVMPSLIRLGVGLGGSIIVGIGLGLAVGSSRVLRDLLEPVLEFFRAIPAPVLIPVLMLLIGLGDAMKITVIIIGCMWPILLNTIDGVRATDAVLIETVRSFGFTRMSRFRYLVLPAAMPRIMTGVRQSLSIGIILVVISEMFAAVSGLGYQIVLFQRTFKIPEMWSGIVLLALIGLLLAFLFAQVEKVVLRWHRGQREVENRGA</sequence>
<evidence type="ECO:0000256" key="6">
    <source>
        <dbReference type="ARBA" id="ARBA00023136"/>
    </source>
</evidence>
<dbReference type="PANTHER" id="PTHR30151:SF0">
    <property type="entry name" value="ABC TRANSPORTER PERMEASE PROTEIN MJ0413-RELATED"/>
    <property type="match status" value="1"/>
</dbReference>
<keyword evidence="4 7" id="KW-0812">Transmembrane</keyword>
<feature type="transmembrane region" description="Helical" evidence="7">
    <location>
        <begin position="95"/>
        <end position="115"/>
    </location>
</feature>
<evidence type="ECO:0000256" key="2">
    <source>
        <dbReference type="ARBA" id="ARBA00022448"/>
    </source>
</evidence>
<feature type="transmembrane region" description="Helical" evidence="7">
    <location>
        <begin position="219"/>
        <end position="238"/>
    </location>
</feature>
<dbReference type="InterPro" id="IPR035906">
    <property type="entry name" value="MetI-like_sf"/>
</dbReference>
<dbReference type="EMBL" id="BAABAF010000005">
    <property type="protein sequence ID" value="GAA3763713.1"/>
    <property type="molecule type" value="Genomic_DNA"/>
</dbReference>
<reference evidence="10" key="1">
    <citation type="journal article" date="2019" name="Int. J. Syst. Evol. Microbiol.">
        <title>The Global Catalogue of Microorganisms (GCM) 10K type strain sequencing project: providing services to taxonomists for standard genome sequencing and annotation.</title>
        <authorList>
            <consortium name="The Broad Institute Genomics Platform"/>
            <consortium name="The Broad Institute Genome Sequencing Center for Infectious Disease"/>
            <person name="Wu L."/>
            <person name="Ma J."/>
        </authorList>
    </citation>
    <scope>NUCLEOTIDE SEQUENCE [LARGE SCALE GENOMIC DNA]</scope>
    <source>
        <strain evidence="10">JCM 16950</strain>
    </source>
</reference>
<dbReference type="RefSeq" id="WP_344782183.1">
    <property type="nucleotide sequence ID" value="NZ_BAABAF010000005.1"/>
</dbReference>
<evidence type="ECO:0000256" key="5">
    <source>
        <dbReference type="ARBA" id="ARBA00022989"/>
    </source>
</evidence>
<comment type="subcellular location">
    <subcellularLocation>
        <location evidence="1 7">Cell membrane</location>
        <topology evidence="1 7">Multi-pass membrane protein</topology>
    </subcellularLocation>
</comment>
<dbReference type="Pfam" id="PF00528">
    <property type="entry name" value="BPD_transp_1"/>
    <property type="match status" value="1"/>
</dbReference>
<comment type="caution">
    <text evidence="9">The sequence shown here is derived from an EMBL/GenBank/DDBJ whole genome shotgun (WGS) entry which is preliminary data.</text>
</comment>
<keyword evidence="3" id="KW-1003">Cell membrane</keyword>
<evidence type="ECO:0000256" key="3">
    <source>
        <dbReference type="ARBA" id="ARBA00022475"/>
    </source>
</evidence>
<dbReference type="InterPro" id="IPR000515">
    <property type="entry name" value="MetI-like"/>
</dbReference>
<evidence type="ECO:0000256" key="7">
    <source>
        <dbReference type="RuleBase" id="RU363032"/>
    </source>
</evidence>
<protein>
    <submittedName>
        <fullName evidence="9">ABC transporter permease</fullName>
    </submittedName>
</protein>
<proteinExistence type="inferred from homology"/>
<evidence type="ECO:0000313" key="9">
    <source>
        <dbReference type="EMBL" id="GAA3763713.1"/>
    </source>
</evidence>
<evidence type="ECO:0000259" key="8">
    <source>
        <dbReference type="PROSITE" id="PS50928"/>
    </source>
</evidence>
<name>A0ABP7GEI7_9MICO</name>
<comment type="similarity">
    <text evidence="7">Belongs to the binding-protein-dependent transport system permease family.</text>
</comment>
<feature type="transmembrane region" description="Helical" evidence="7">
    <location>
        <begin position="183"/>
        <end position="207"/>
    </location>
</feature>
<feature type="transmembrane region" description="Helical" evidence="7">
    <location>
        <begin position="121"/>
        <end position="139"/>
    </location>
</feature>
<dbReference type="CDD" id="cd06261">
    <property type="entry name" value="TM_PBP2"/>
    <property type="match status" value="1"/>
</dbReference>
<organism evidence="9 10">
    <name type="scientific">Microbacterium kribbense</name>
    <dbReference type="NCBI Taxonomy" id="433645"/>
    <lineage>
        <taxon>Bacteria</taxon>
        <taxon>Bacillati</taxon>
        <taxon>Actinomycetota</taxon>
        <taxon>Actinomycetes</taxon>
        <taxon>Micrococcales</taxon>
        <taxon>Microbacteriaceae</taxon>
        <taxon>Microbacterium</taxon>
    </lineage>
</organism>
<evidence type="ECO:0000256" key="1">
    <source>
        <dbReference type="ARBA" id="ARBA00004651"/>
    </source>
</evidence>
<dbReference type="PANTHER" id="PTHR30151">
    <property type="entry name" value="ALKANE SULFONATE ABC TRANSPORTER-RELATED, MEMBRANE SUBUNIT"/>
    <property type="match status" value="1"/>
</dbReference>
<dbReference type="Proteomes" id="UP001500540">
    <property type="component" value="Unassembled WGS sequence"/>
</dbReference>
<keyword evidence="2 7" id="KW-0813">Transport</keyword>
<keyword evidence="6 7" id="KW-0472">Membrane</keyword>
<accession>A0ABP7GEI7</accession>
<evidence type="ECO:0000313" key="10">
    <source>
        <dbReference type="Proteomes" id="UP001500540"/>
    </source>
</evidence>
<gene>
    <name evidence="9" type="ORF">GCM10022240_15120</name>
</gene>
<keyword evidence="10" id="KW-1185">Reference proteome</keyword>
<keyword evidence="5 7" id="KW-1133">Transmembrane helix</keyword>